<sequence length="376" mass="45097">MNSQLFYLQTVFTIQKDLTEEYNQDKILIKPTFKQLLNQLKSDQDKNINIFGLYGYTETIINYIIKRYNINVQIDVEIQNQTQSCIGMINLDNLLLFCYIIPVNNKVDQIVKQIETTLFRILIDVCQNIIILPTENILKKWIPIKDNQIQRNKMQNYQSEEIDQNSCRFVEIQQKLGIMQIQNYNQYYKSSLNLILFYNLKQEEYSKLIESYYQDQVKNIMLYGRFNEELEFPNLILDGNQIQKIKKDVLFSMTHYFKQIKDSLENGLYQQLQLKFSPQEFNFLKLVRFFLNHAFRQLKSFNDNTEILKGPELIKEVKTSNILFKSKELLAKLIKLQLSILIENFQRCKILSIERLNKQWRRLKLKMELVKNLLLK</sequence>
<accession>A0A8S1MT59</accession>
<keyword evidence="2" id="KW-1185">Reference proteome</keyword>
<gene>
    <name evidence="1" type="ORF">PSON_ATCC_30995.1.T0430272</name>
</gene>
<name>A0A8S1MT59_9CILI</name>
<dbReference type="EMBL" id="CAJJDN010000043">
    <property type="protein sequence ID" value="CAD8082552.1"/>
    <property type="molecule type" value="Genomic_DNA"/>
</dbReference>
<protein>
    <submittedName>
        <fullName evidence="1">Uncharacterized protein</fullName>
    </submittedName>
</protein>
<reference evidence="1" key="1">
    <citation type="submission" date="2021-01" db="EMBL/GenBank/DDBJ databases">
        <authorList>
            <consortium name="Genoscope - CEA"/>
            <person name="William W."/>
        </authorList>
    </citation>
    <scope>NUCLEOTIDE SEQUENCE</scope>
</reference>
<dbReference type="AlphaFoldDB" id="A0A8S1MT59"/>
<evidence type="ECO:0000313" key="2">
    <source>
        <dbReference type="Proteomes" id="UP000692954"/>
    </source>
</evidence>
<evidence type="ECO:0000313" key="1">
    <source>
        <dbReference type="EMBL" id="CAD8082552.1"/>
    </source>
</evidence>
<dbReference type="Proteomes" id="UP000692954">
    <property type="component" value="Unassembled WGS sequence"/>
</dbReference>
<organism evidence="1 2">
    <name type="scientific">Paramecium sonneborni</name>
    <dbReference type="NCBI Taxonomy" id="65129"/>
    <lineage>
        <taxon>Eukaryota</taxon>
        <taxon>Sar</taxon>
        <taxon>Alveolata</taxon>
        <taxon>Ciliophora</taxon>
        <taxon>Intramacronucleata</taxon>
        <taxon>Oligohymenophorea</taxon>
        <taxon>Peniculida</taxon>
        <taxon>Parameciidae</taxon>
        <taxon>Paramecium</taxon>
    </lineage>
</organism>
<proteinExistence type="predicted"/>
<comment type="caution">
    <text evidence="1">The sequence shown here is derived from an EMBL/GenBank/DDBJ whole genome shotgun (WGS) entry which is preliminary data.</text>
</comment>